<evidence type="ECO:0000313" key="1">
    <source>
        <dbReference type="EMBL" id="JAS02392.1"/>
    </source>
</evidence>
<sequence>MYSKDTDSS</sequence>
<name>A0A161TGX5_TRIIF</name>
<accession>A0A161TGX5</accession>
<reference evidence="1" key="1">
    <citation type="submission" date="2016-04" db="EMBL/GenBank/DDBJ databases">
        <authorList>
            <person name="Calderon-Fernandez G.M.Sr."/>
        </authorList>
    </citation>
    <scope>NUCLEOTIDE SEQUENCE</scope>
    <source>
        <strain evidence="1">Int1</strain>
        <tissue evidence="1">Integument</tissue>
    </source>
</reference>
<organism evidence="1">
    <name type="scientific">Triatoma infestans</name>
    <name type="common">Assassin bug</name>
    <dbReference type="NCBI Taxonomy" id="30076"/>
    <lineage>
        <taxon>Eukaryota</taxon>
        <taxon>Metazoa</taxon>
        <taxon>Ecdysozoa</taxon>
        <taxon>Arthropoda</taxon>
        <taxon>Hexapoda</taxon>
        <taxon>Insecta</taxon>
        <taxon>Pterygota</taxon>
        <taxon>Neoptera</taxon>
        <taxon>Paraneoptera</taxon>
        <taxon>Hemiptera</taxon>
        <taxon>Heteroptera</taxon>
        <taxon>Panheteroptera</taxon>
        <taxon>Cimicomorpha</taxon>
        <taxon>Reduviidae</taxon>
        <taxon>Triatominae</taxon>
        <taxon>Triatoma</taxon>
    </lineage>
</organism>
<protein>
    <submittedName>
        <fullName evidence="1">Chromatin modification-related protein eaf-1-like protein</fullName>
    </submittedName>
</protein>
<proteinExistence type="predicted"/>
<dbReference type="EMBL" id="GEMB01000746">
    <property type="protein sequence ID" value="JAS02392.1"/>
    <property type="molecule type" value="Transcribed_RNA"/>
</dbReference>
<reference evidence="1" key="2">
    <citation type="journal article" date="2017" name="J. Med. Entomol.">
        <title>Transcriptome Analysis of the Triatoma infestans (Hemiptera: Reduviidae) Integument.</title>
        <authorList>
            <person name="Calderon-Fernandez G.M."/>
            <person name="Moriconi D.E."/>
            <person name="Dulbecco A.B."/>
            <person name="Juarez M.P."/>
        </authorList>
    </citation>
    <scope>NUCLEOTIDE SEQUENCE</scope>
    <source>
        <strain evidence="1">Int1</strain>
        <tissue evidence="1">Integument</tissue>
    </source>
</reference>